<comment type="caution">
    <text evidence="2">The sequence shown here is derived from an EMBL/GenBank/DDBJ whole genome shotgun (WGS) entry which is preliminary data.</text>
</comment>
<dbReference type="Proteomes" id="UP000295087">
    <property type="component" value="Unassembled WGS sequence"/>
</dbReference>
<reference evidence="2 3" key="1">
    <citation type="submission" date="2019-03" db="EMBL/GenBank/DDBJ databases">
        <title>Genomic Encyclopedia of Type Strains, Phase IV (KMG-IV): sequencing the most valuable type-strain genomes for metagenomic binning, comparative biology and taxonomic classification.</title>
        <authorList>
            <person name="Goeker M."/>
        </authorList>
    </citation>
    <scope>NUCLEOTIDE SEQUENCE [LARGE SCALE GENOMIC DNA]</scope>
    <source>
        <strain evidence="2 3">DSM 44496</strain>
    </source>
</reference>
<dbReference type="EMBL" id="SNXK01000005">
    <property type="protein sequence ID" value="TDP33159.1"/>
    <property type="molecule type" value="Genomic_DNA"/>
</dbReference>
<dbReference type="Pfam" id="PF07561">
    <property type="entry name" value="DUF1540"/>
    <property type="match status" value="1"/>
</dbReference>
<gene>
    <name evidence="2" type="ORF">DFR75_105397</name>
</gene>
<protein>
    <submittedName>
        <fullName evidence="2">Uncharacterized protein DUF1540</fullName>
    </submittedName>
</protein>
<organism evidence="2 3">
    <name type="scientific">Nocardia ignorata</name>
    <dbReference type="NCBI Taxonomy" id="145285"/>
    <lineage>
        <taxon>Bacteria</taxon>
        <taxon>Bacillati</taxon>
        <taxon>Actinomycetota</taxon>
        <taxon>Actinomycetes</taxon>
        <taxon>Mycobacteriales</taxon>
        <taxon>Nocardiaceae</taxon>
        <taxon>Nocardia</taxon>
    </lineage>
</organism>
<evidence type="ECO:0000313" key="3">
    <source>
        <dbReference type="Proteomes" id="UP000295087"/>
    </source>
</evidence>
<name>A0A4R6PAD9_NOCIG</name>
<dbReference type="AlphaFoldDB" id="A0A4R6PAD9"/>
<dbReference type="InterPro" id="IPR011437">
    <property type="entry name" value="DUF1540"/>
</dbReference>
<keyword evidence="3" id="KW-1185">Reference proteome</keyword>
<evidence type="ECO:0000259" key="1">
    <source>
        <dbReference type="Pfam" id="PF07561"/>
    </source>
</evidence>
<sequence length="148" mass="15270">MQGGESGGGRGGDDRIEQISSAVRAGLFGQDGAVETVAIDDDDRTAPAAAERSLAGLVFKCTVSDCSYNHDGCHAYAINVADHNGSADCGTFIPLSIKGGLDTVTSMVGACQRADCLHNRHLECAASDTHVGPGEGEHTARCLTYSAR</sequence>
<proteinExistence type="predicted"/>
<accession>A0A4R6PAD9</accession>
<evidence type="ECO:0000313" key="2">
    <source>
        <dbReference type="EMBL" id="TDP33159.1"/>
    </source>
</evidence>
<feature type="domain" description="DUF1540" evidence="1">
    <location>
        <begin position="60"/>
        <end position="92"/>
    </location>
</feature>